<proteinExistence type="predicted"/>
<name>C9KKV0_9FIRM</name>
<protein>
    <submittedName>
        <fullName evidence="1">Uncharacterized protein</fullName>
    </submittedName>
</protein>
<accession>C9KKV0</accession>
<dbReference type="HOGENOM" id="CLU_3218706_0_0_9"/>
<keyword evidence="2" id="KW-1185">Reference proteome</keyword>
<organism evidence="1 2">
    <name type="scientific">Mitsuokella multacida DSM 20544</name>
    <dbReference type="NCBI Taxonomy" id="500635"/>
    <lineage>
        <taxon>Bacteria</taxon>
        <taxon>Bacillati</taxon>
        <taxon>Bacillota</taxon>
        <taxon>Negativicutes</taxon>
        <taxon>Selenomonadales</taxon>
        <taxon>Selenomonadaceae</taxon>
        <taxon>Mitsuokella</taxon>
    </lineage>
</organism>
<evidence type="ECO:0000313" key="1">
    <source>
        <dbReference type="EMBL" id="EEX69749.1"/>
    </source>
</evidence>
<sequence length="44" mass="5177">MVRKIFTIQQLLLLRLQVYILSLISDYSKARGVQKKDQPDWTGL</sequence>
<evidence type="ECO:0000313" key="2">
    <source>
        <dbReference type="Proteomes" id="UP000003671"/>
    </source>
</evidence>
<dbReference type="Proteomes" id="UP000003671">
    <property type="component" value="Unassembled WGS sequence"/>
</dbReference>
<comment type="caution">
    <text evidence="1">The sequence shown here is derived from an EMBL/GenBank/DDBJ whole genome shotgun (WGS) entry which is preliminary data.</text>
</comment>
<gene>
    <name evidence="1" type="ORF">MITSMUL_03799</name>
</gene>
<dbReference type="EMBL" id="ABWK02000009">
    <property type="protein sequence ID" value="EEX69749.1"/>
    <property type="molecule type" value="Genomic_DNA"/>
</dbReference>
<reference evidence="1" key="1">
    <citation type="submission" date="2009-09" db="EMBL/GenBank/DDBJ databases">
        <authorList>
            <person name="Weinstock G."/>
            <person name="Sodergren E."/>
            <person name="Clifton S."/>
            <person name="Fulton L."/>
            <person name="Fulton B."/>
            <person name="Courtney L."/>
            <person name="Fronick C."/>
            <person name="Harrison M."/>
            <person name="Strong C."/>
            <person name="Farmer C."/>
            <person name="Delahaunty K."/>
            <person name="Markovic C."/>
            <person name="Hall O."/>
            <person name="Minx P."/>
            <person name="Tomlinson C."/>
            <person name="Mitreva M."/>
            <person name="Nelson J."/>
            <person name="Hou S."/>
            <person name="Wollam A."/>
            <person name="Pepin K.H."/>
            <person name="Johnson M."/>
            <person name="Bhonagiri V."/>
            <person name="Nash W.E."/>
            <person name="Warren W."/>
            <person name="Chinwalla A."/>
            <person name="Mardis E.R."/>
            <person name="Wilson R.K."/>
        </authorList>
    </citation>
    <scope>NUCLEOTIDE SEQUENCE [LARGE SCALE GENOMIC DNA]</scope>
    <source>
        <strain evidence="1">DSM 20544</strain>
    </source>
</reference>
<dbReference type="AlphaFoldDB" id="C9KKV0"/>